<dbReference type="Proteomes" id="UP000654947">
    <property type="component" value="Unassembled WGS sequence"/>
</dbReference>
<feature type="transmembrane region" description="Helical" evidence="1">
    <location>
        <begin position="75"/>
        <end position="95"/>
    </location>
</feature>
<gene>
    <name evidence="2" type="ORF">GCM10007147_36080</name>
</gene>
<feature type="transmembrane region" description="Helical" evidence="1">
    <location>
        <begin position="250"/>
        <end position="273"/>
    </location>
</feature>
<reference evidence="2 3" key="1">
    <citation type="journal article" date="2014" name="Int. J. Syst. Evol. Microbiol.">
        <title>Complete genome sequence of Corynebacterium casei LMG S-19264T (=DSM 44701T), isolated from a smear-ripened cheese.</title>
        <authorList>
            <consortium name="US DOE Joint Genome Institute (JGI-PGF)"/>
            <person name="Walter F."/>
            <person name="Albersmeier A."/>
            <person name="Kalinowski J."/>
            <person name="Ruckert C."/>
        </authorList>
    </citation>
    <scope>NUCLEOTIDE SEQUENCE [LARGE SCALE GENOMIC DNA]</scope>
    <source>
        <strain evidence="2 3">KCTC 19473</strain>
    </source>
</reference>
<sequence>MLSLREVRSWHRPLVDTALLCIVLLLVSLVGLVLDQRLINGDPAWAKPAKFAMSITVYNLTLAWLLSLAHRWRRLGWWMGTVVAAVTVAEMAVIITQVVRGTMSHFNYGTPFDLALYAFMGTMISGLWGATFVIAVLLMRQRLRDRATTWAVRFGVWIALLGMAVGPLMSVPTSAQREALVEGGTDVLGAHTVGSADGGPGLPFVGWSTIGGDLRVGHFVGMHGLQVMILLALVLVLLAPRVPRLRDGGVRLRVVCVFGLAHTGLTLLTVWQALRGQSVIAPDTLTLAALGVLAAGTALGLVWALRVSSRKSEEEEVCGSNSTCTTSTTRAGVSTRP</sequence>
<proteinExistence type="predicted"/>
<dbReference type="EMBL" id="BMXL01000023">
    <property type="protein sequence ID" value="GHD32433.1"/>
    <property type="molecule type" value="Genomic_DNA"/>
</dbReference>
<dbReference type="AlphaFoldDB" id="A0A918XHX1"/>
<evidence type="ECO:0000313" key="3">
    <source>
        <dbReference type="Proteomes" id="UP000654947"/>
    </source>
</evidence>
<keyword evidence="1" id="KW-0472">Membrane</keyword>
<feature type="transmembrane region" description="Helical" evidence="1">
    <location>
        <begin position="150"/>
        <end position="169"/>
    </location>
</feature>
<name>A0A918XHX1_9ACTN</name>
<feature type="transmembrane region" description="Helical" evidence="1">
    <location>
        <begin position="285"/>
        <end position="305"/>
    </location>
</feature>
<keyword evidence="3" id="KW-1185">Reference proteome</keyword>
<comment type="caution">
    <text evidence="2">The sequence shown here is derived from an EMBL/GenBank/DDBJ whole genome shotgun (WGS) entry which is preliminary data.</text>
</comment>
<evidence type="ECO:0000256" key="1">
    <source>
        <dbReference type="SAM" id="Phobius"/>
    </source>
</evidence>
<feature type="transmembrane region" description="Helical" evidence="1">
    <location>
        <begin position="115"/>
        <end position="138"/>
    </location>
</feature>
<feature type="transmembrane region" description="Helical" evidence="1">
    <location>
        <begin position="51"/>
        <end position="68"/>
    </location>
</feature>
<evidence type="ECO:0000313" key="2">
    <source>
        <dbReference type="EMBL" id="GHD32433.1"/>
    </source>
</evidence>
<feature type="transmembrane region" description="Helical" evidence="1">
    <location>
        <begin position="216"/>
        <end position="238"/>
    </location>
</feature>
<organism evidence="2 3">
    <name type="scientific">Nocardiopsis kunsanensis</name>
    <dbReference type="NCBI Taxonomy" id="141693"/>
    <lineage>
        <taxon>Bacteria</taxon>
        <taxon>Bacillati</taxon>
        <taxon>Actinomycetota</taxon>
        <taxon>Actinomycetes</taxon>
        <taxon>Streptosporangiales</taxon>
        <taxon>Nocardiopsidaceae</taxon>
        <taxon>Nocardiopsis</taxon>
    </lineage>
</organism>
<keyword evidence="1" id="KW-1133">Transmembrane helix</keyword>
<dbReference type="RefSeq" id="WP_230480216.1">
    <property type="nucleotide sequence ID" value="NZ_BMXL01000023.1"/>
</dbReference>
<accession>A0A918XHX1</accession>
<protein>
    <submittedName>
        <fullName evidence="2">Uncharacterized protein</fullName>
    </submittedName>
</protein>
<keyword evidence="1" id="KW-0812">Transmembrane</keyword>